<organism evidence="1">
    <name type="scientific">Mastomys natalensis cytomegalovirus 1</name>
    <dbReference type="NCBI Taxonomy" id="2973541"/>
    <lineage>
        <taxon>Viruses</taxon>
        <taxon>Duplodnaviria</taxon>
        <taxon>Heunggongvirae</taxon>
        <taxon>Peploviricota</taxon>
        <taxon>Herviviricetes</taxon>
        <taxon>Herpesvirales</taxon>
        <taxon>Orthoherpesviridae</taxon>
        <taxon>Betaherpesvirinae</taxon>
        <taxon>Muromegalovirus</taxon>
    </lineage>
</organism>
<protein>
    <submittedName>
        <fullName evidence="1">Membrane protein m160</fullName>
    </submittedName>
</protein>
<gene>
    <name evidence="1" type="primary">m160</name>
</gene>
<sequence>MALLSWCLSAIVIAPSLSTIELIHDGGRDGTVVLRCLWTSGPRLNRDDIRGSWHQLCYGDEAESALAVFSSTGTTVFRPSLQGESWGGGGGRRPTLTSVIRMRPECNSLVVCAVGHEEAAIDLFGPPKVSAFRSSSGGMRSDGLTMHCVPQTPCSPYTVTWSLGDIPISTAVISESSNVAIVLNYTIAAAFPPFLSRWYNGRLWLNDTGPWSEPTAGCLICEVSGCGPSETSDLCGLWGDTAAEPKPLTSASGTAVRLQSSFTALQLTAFTLVCMYLFI</sequence>
<dbReference type="EMBL" id="OP429121">
    <property type="protein sequence ID" value="WEG68875.1"/>
    <property type="molecule type" value="Genomic_DNA"/>
</dbReference>
<proteinExistence type="predicted"/>
<name>A0A9Y1IL69_9BETA</name>
<reference evidence="1" key="2">
    <citation type="submission" date="2023-06" db="EMBL/GenBank/DDBJ databases">
        <title>Isolation and genome sequencing of cytomegaloviruses from Natal multimammate mice (Mastomys natalensis).</title>
        <authorList>
            <person name="Jarvis M.A."/>
            <person name="Davison A.J."/>
        </authorList>
    </citation>
    <scope>NUCLEOTIDE SEQUENCE</scope>
    <source>
        <strain evidence="1">Mnat29</strain>
        <strain evidence="2">Mnat36</strain>
    </source>
</reference>
<dbReference type="EMBL" id="OP429122">
    <property type="protein sequence ID" value="WEG69011.1"/>
    <property type="molecule type" value="Genomic_DNA"/>
</dbReference>
<evidence type="ECO:0000313" key="1">
    <source>
        <dbReference type="EMBL" id="WEG68875.1"/>
    </source>
</evidence>
<reference evidence="1" key="1">
    <citation type="submission" date="2022-09" db="EMBL/GenBank/DDBJ databases">
        <authorList>
            <person name="Vucak M."/>
            <person name="Davison A.J."/>
        </authorList>
    </citation>
    <scope>NUCLEOTIDE SEQUENCE</scope>
    <source>
        <strain evidence="1">Mnat29</strain>
        <strain evidence="2">Mnat36</strain>
    </source>
</reference>
<accession>A0A9Y1IL69</accession>
<evidence type="ECO:0000313" key="2">
    <source>
        <dbReference type="EMBL" id="WEG69011.1"/>
    </source>
</evidence>
<dbReference type="EMBL" id="OP429138">
    <property type="protein sequence ID" value="WEG71239.1"/>
    <property type="molecule type" value="Genomic_DNA"/>
</dbReference>